<evidence type="ECO:0000256" key="5">
    <source>
        <dbReference type="ARBA" id="ARBA00022989"/>
    </source>
</evidence>
<dbReference type="PANTHER" id="PTHR43744">
    <property type="entry name" value="ABC TRANSPORTER PERMEASE PROTEIN MG189-RELATED-RELATED"/>
    <property type="match status" value="1"/>
</dbReference>
<accession>A0A0R2EC03</accession>
<evidence type="ECO:0000256" key="4">
    <source>
        <dbReference type="ARBA" id="ARBA00022692"/>
    </source>
</evidence>
<sequence>MTKKSISKILLYFILTLGGIIMIVPFLWMIVTALKTGSETAKIPPTLIPQNPQWGNFIKAWNAAPFLRYFLNSTFVMIVTTIGQIITTILGAFAFARLEFYGKKTIFILCMATMMVPSEMLIIPNFVTLSKLGMINTYAALIVPWLASFFAVFTLRQTFMTIPDELYYAAKIDGTSDWYFLWRIIVPLSKSTIVALATLEMIGSWNSFMWPMIATNSDKMRTLPVGLSAFTTDAGTQYQLLMAASTIIVIPMIVIYVFLQKYIIAGVTRSGLKG</sequence>
<dbReference type="OrthoDB" id="9771544at2"/>
<evidence type="ECO:0000256" key="2">
    <source>
        <dbReference type="ARBA" id="ARBA00022448"/>
    </source>
</evidence>
<evidence type="ECO:0000256" key="3">
    <source>
        <dbReference type="ARBA" id="ARBA00022475"/>
    </source>
</evidence>
<dbReference type="Proteomes" id="UP000050898">
    <property type="component" value="Unassembled WGS sequence"/>
</dbReference>
<feature type="transmembrane region" description="Helical" evidence="7">
    <location>
        <begin position="9"/>
        <end position="31"/>
    </location>
</feature>
<comment type="similarity">
    <text evidence="7">Belongs to the binding-protein-dependent transport system permease family.</text>
</comment>
<organism evidence="9 10">
    <name type="scientific">Liquorilactobacillus mali KCTC 3596 = DSM 20444</name>
    <dbReference type="NCBI Taxonomy" id="1046596"/>
    <lineage>
        <taxon>Bacteria</taxon>
        <taxon>Bacillati</taxon>
        <taxon>Bacillota</taxon>
        <taxon>Bacilli</taxon>
        <taxon>Lactobacillales</taxon>
        <taxon>Lactobacillaceae</taxon>
        <taxon>Liquorilactobacillus</taxon>
    </lineage>
</organism>
<dbReference type="PATRIC" id="fig|1046596.6.peg.1074"/>
<keyword evidence="6 7" id="KW-0472">Membrane</keyword>
<dbReference type="PANTHER" id="PTHR43744:SF12">
    <property type="entry name" value="ABC TRANSPORTER PERMEASE PROTEIN MG189-RELATED"/>
    <property type="match status" value="1"/>
</dbReference>
<evidence type="ECO:0000256" key="6">
    <source>
        <dbReference type="ARBA" id="ARBA00023136"/>
    </source>
</evidence>
<feature type="transmembrane region" description="Helical" evidence="7">
    <location>
        <begin position="138"/>
        <end position="159"/>
    </location>
</feature>
<evidence type="ECO:0000259" key="8">
    <source>
        <dbReference type="PROSITE" id="PS50928"/>
    </source>
</evidence>
<evidence type="ECO:0000313" key="10">
    <source>
        <dbReference type="Proteomes" id="UP000050898"/>
    </source>
</evidence>
<dbReference type="PROSITE" id="PS50928">
    <property type="entry name" value="ABC_TM1"/>
    <property type="match status" value="1"/>
</dbReference>
<dbReference type="InterPro" id="IPR000515">
    <property type="entry name" value="MetI-like"/>
</dbReference>
<keyword evidence="10" id="KW-1185">Reference proteome</keyword>
<comment type="caution">
    <text evidence="9">The sequence shown here is derived from an EMBL/GenBank/DDBJ whole genome shotgun (WGS) entry which is preliminary data.</text>
</comment>
<proteinExistence type="inferred from homology"/>
<comment type="subcellular location">
    <subcellularLocation>
        <location evidence="1 7">Cell membrane</location>
        <topology evidence="1 7">Multi-pass membrane protein</topology>
    </subcellularLocation>
</comment>
<dbReference type="AlphaFoldDB" id="A0A0R2EC03"/>
<feature type="transmembrane region" description="Helical" evidence="7">
    <location>
        <begin position="238"/>
        <end position="259"/>
    </location>
</feature>
<gene>
    <name evidence="9" type="ORF">FD00_GL000995</name>
</gene>
<feature type="transmembrane region" description="Helical" evidence="7">
    <location>
        <begin position="180"/>
        <end position="202"/>
    </location>
</feature>
<feature type="transmembrane region" description="Helical" evidence="7">
    <location>
        <begin position="69"/>
        <end position="94"/>
    </location>
</feature>
<keyword evidence="4 7" id="KW-0812">Transmembrane</keyword>
<protein>
    <submittedName>
        <fullName evidence="9">Maltose ABC transporter permease</fullName>
    </submittedName>
</protein>
<dbReference type="Gene3D" id="1.10.3720.10">
    <property type="entry name" value="MetI-like"/>
    <property type="match status" value="1"/>
</dbReference>
<dbReference type="GeneID" id="98315180"/>
<dbReference type="InterPro" id="IPR035906">
    <property type="entry name" value="MetI-like_sf"/>
</dbReference>
<keyword evidence="5 7" id="KW-1133">Transmembrane helix</keyword>
<dbReference type="GO" id="GO:0055085">
    <property type="term" value="P:transmembrane transport"/>
    <property type="evidence" value="ECO:0007669"/>
    <property type="project" value="InterPro"/>
</dbReference>
<evidence type="ECO:0000256" key="1">
    <source>
        <dbReference type="ARBA" id="ARBA00004651"/>
    </source>
</evidence>
<feature type="transmembrane region" description="Helical" evidence="7">
    <location>
        <begin position="106"/>
        <end position="126"/>
    </location>
</feature>
<dbReference type="Pfam" id="PF00528">
    <property type="entry name" value="BPD_transp_1"/>
    <property type="match status" value="1"/>
</dbReference>
<dbReference type="CDD" id="cd06261">
    <property type="entry name" value="TM_PBP2"/>
    <property type="match status" value="1"/>
</dbReference>
<keyword evidence="2 7" id="KW-0813">Transport</keyword>
<reference evidence="9 10" key="1">
    <citation type="journal article" date="2015" name="Genome Announc.">
        <title>Expanding the biotechnology potential of lactobacilli through comparative genomics of 213 strains and associated genera.</title>
        <authorList>
            <person name="Sun Z."/>
            <person name="Harris H.M."/>
            <person name="McCann A."/>
            <person name="Guo C."/>
            <person name="Argimon S."/>
            <person name="Zhang W."/>
            <person name="Yang X."/>
            <person name="Jeffery I.B."/>
            <person name="Cooney J.C."/>
            <person name="Kagawa T.F."/>
            <person name="Liu W."/>
            <person name="Song Y."/>
            <person name="Salvetti E."/>
            <person name="Wrobel A."/>
            <person name="Rasinkangas P."/>
            <person name="Parkhill J."/>
            <person name="Rea M.C."/>
            <person name="O'Sullivan O."/>
            <person name="Ritari J."/>
            <person name="Douillard F.P."/>
            <person name="Paul Ross R."/>
            <person name="Yang R."/>
            <person name="Briner A.E."/>
            <person name="Felis G.E."/>
            <person name="de Vos W.M."/>
            <person name="Barrangou R."/>
            <person name="Klaenhammer T.R."/>
            <person name="Caufield P.W."/>
            <person name="Cui Y."/>
            <person name="Zhang H."/>
            <person name="O'Toole P.W."/>
        </authorList>
    </citation>
    <scope>NUCLEOTIDE SEQUENCE [LARGE SCALE GENOMIC DNA]</scope>
    <source>
        <strain evidence="9 10">DSM 20444</strain>
    </source>
</reference>
<dbReference type="RefSeq" id="WP_010077999.1">
    <property type="nucleotide sequence ID" value="NZ_AYYH01000024.1"/>
</dbReference>
<keyword evidence="3" id="KW-1003">Cell membrane</keyword>
<feature type="domain" description="ABC transmembrane type-1" evidence="8">
    <location>
        <begin position="70"/>
        <end position="259"/>
    </location>
</feature>
<dbReference type="SUPFAM" id="SSF161098">
    <property type="entry name" value="MetI-like"/>
    <property type="match status" value="1"/>
</dbReference>
<name>A0A0R2EC03_9LACO</name>
<dbReference type="GO" id="GO:0005886">
    <property type="term" value="C:plasma membrane"/>
    <property type="evidence" value="ECO:0007669"/>
    <property type="project" value="UniProtKB-SubCell"/>
</dbReference>
<evidence type="ECO:0000313" key="9">
    <source>
        <dbReference type="EMBL" id="KRN09508.1"/>
    </source>
</evidence>
<dbReference type="EMBL" id="AYYH01000024">
    <property type="protein sequence ID" value="KRN09508.1"/>
    <property type="molecule type" value="Genomic_DNA"/>
</dbReference>
<evidence type="ECO:0000256" key="7">
    <source>
        <dbReference type="RuleBase" id="RU363032"/>
    </source>
</evidence>